<evidence type="ECO:0000256" key="1">
    <source>
        <dbReference type="ARBA" id="ARBA00023172"/>
    </source>
</evidence>
<gene>
    <name evidence="2" type="ORF">V4C56_27640</name>
</gene>
<sequence>MMSEEQPKRREIIPVFRPTRISEAAAPETVHVRYRHNGRDVSYFRMLIGNGISRAIPRVPVVLNADGSPWAEASLYLVDRAKLRPSNTGSLASVAADLGAYRWWLDEFGFDWRNFDSSDRFSTPTYQYRTFLGLEIDAGRVSRNVARRRISSLIGFYRHIMGNPRFGFVPIHAPWREAKVGLPSKDEKGFSRIIEVTTTDLKIPKAGTGTAWDVTIDDGGKLRPLPMVEQVALFKVLKSLGNTEYWLMHLVSVLTGARIQTVLTLRLQHFKDGPSSKGKLYKLRCGPGTGIDTKFSRDKVWLSIPGPLYEALHTYAKSDRARARQDKSVMGREDGNYLFLTQHGKPFYEGKDDLLKQGLGKKTQKVGQGVWDFINRQVLPEVRKTLPNFAYRFHDMRATFGLNWCDSIDKLDGGQYGYQWALNQLRQRMWHKSLATTERYLNYRQNHELLEKAEEAYAMWMNGLVEGAEC</sequence>
<name>A0ABU9R9Q2_9BURK</name>
<dbReference type="EMBL" id="JAZHGA010000023">
    <property type="protein sequence ID" value="MEM5343382.1"/>
    <property type="molecule type" value="Genomic_DNA"/>
</dbReference>
<dbReference type="Gene3D" id="1.10.443.10">
    <property type="entry name" value="Intergrase catalytic core"/>
    <property type="match status" value="1"/>
</dbReference>
<reference evidence="2 3" key="1">
    <citation type="submission" date="2024-01" db="EMBL/GenBank/DDBJ databases">
        <title>The diversity of rhizobia nodulating Mimosa spp. in eleven states of Brazil covering several biomes is determined by host plant, location, and edaphic factors.</title>
        <authorList>
            <person name="Rouws L."/>
            <person name="Barauna A."/>
            <person name="Beukes C."/>
            <person name="De Faria S.M."/>
            <person name="Gross E."/>
            <person name="Dos Reis Junior F.B."/>
            <person name="Simon M."/>
            <person name="Maluk M."/>
            <person name="Odee D.W."/>
            <person name="Kenicer G."/>
            <person name="Young J.P.W."/>
            <person name="Reis V.M."/>
            <person name="Zilli J."/>
            <person name="James E.K."/>
        </authorList>
    </citation>
    <scope>NUCLEOTIDE SEQUENCE [LARGE SCALE GENOMIC DNA]</scope>
    <source>
        <strain evidence="2 3">JPY530</strain>
    </source>
</reference>
<dbReference type="InterPro" id="IPR011010">
    <property type="entry name" value="DNA_brk_join_enz"/>
</dbReference>
<keyword evidence="3" id="KW-1185">Reference proteome</keyword>
<dbReference type="RefSeq" id="WP_342959208.1">
    <property type="nucleotide sequence ID" value="NZ_JAZHFZ010000024.1"/>
</dbReference>
<proteinExistence type="predicted"/>
<evidence type="ECO:0000313" key="3">
    <source>
        <dbReference type="Proteomes" id="UP001481677"/>
    </source>
</evidence>
<evidence type="ECO:0000313" key="2">
    <source>
        <dbReference type="EMBL" id="MEM5343382.1"/>
    </source>
</evidence>
<keyword evidence="1" id="KW-0233">DNA recombination</keyword>
<comment type="caution">
    <text evidence="2">The sequence shown here is derived from an EMBL/GenBank/DDBJ whole genome shotgun (WGS) entry which is preliminary data.</text>
</comment>
<dbReference type="InterPro" id="IPR013762">
    <property type="entry name" value="Integrase-like_cat_sf"/>
</dbReference>
<organism evidence="2 3">
    <name type="scientific">Paraburkholderia azotifigens</name>
    <dbReference type="NCBI Taxonomy" id="2057004"/>
    <lineage>
        <taxon>Bacteria</taxon>
        <taxon>Pseudomonadati</taxon>
        <taxon>Pseudomonadota</taxon>
        <taxon>Betaproteobacteria</taxon>
        <taxon>Burkholderiales</taxon>
        <taxon>Burkholderiaceae</taxon>
        <taxon>Paraburkholderia</taxon>
    </lineage>
</organism>
<dbReference type="SUPFAM" id="SSF56349">
    <property type="entry name" value="DNA breaking-rejoining enzymes"/>
    <property type="match status" value="1"/>
</dbReference>
<dbReference type="Proteomes" id="UP001481677">
    <property type="component" value="Unassembled WGS sequence"/>
</dbReference>
<protein>
    <submittedName>
        <fullName evidence="2">Integrase</fullName>
    </submittedName>
</protein>
<accession>A0ABU9R9Q2</accession>